<feature type="domain" description="Cytosol aminopeptidase" evidence="6">
    <location>
        <begin position="303"/>
        <end position="310"/>
    </location>
</feature>
<dbReference type="RefSeq" id="WP_213403220.1">
    <property type="nucleotide sequence ID" value="NZ_JAGIBT010000001.1"/>
</dbReference>
<evidence type="ECO:0000313" key="7">
    <source>
        <dbReference type="EMBL" id="MBS7823665.1"/>
    </source>
</evidence>
<keyword evidence="4" id="KW-0378">Hydrolase</keyword>
<dbReference type="Gene3D" id="3.40.220.10">
    <property type="entry name" value="Leucine Aminopeptidase, subunit E, domain 1"/>
    <property type="match status" value="1"/>
</dbReference>
<dbReference type="Proteomes" id="UP000680020">
    <property type="component" value="Unassembled WGS sequence"/>
</dbReference>
<evidence type="ECO:0000256" key="2">
    <source>
        <dbReference type="ARBA" id="ARBA00022438"/>
    </source>
</evidence>
<dbReference type="PRINTS" id="PR00481">
    <property type="entry name" value="LAMNOPPTDASE"/>
</dbReference>
<dbReference type="InterPro" id="IPR043472">
    <property type="entry name" value="Macro_dom-like"/>
</dbReference>
<organism evidence="7 8">
    <name type="scientific">Wohlfahrtiimonas chitiniclastica</name>
    <dbReference type="NCBI Taxonomy" id="400946"/>
    <lineage>
        <taxon>Bacteria</taxon>
        <taxon>Pseudomonadati</taxon>
        <taxon>Pseudomonadota</taxon>
        <taxon>Gammaproteobacteria</taxon>
        <taxon>Cardiobacteriales</taxon>
        <taxon>Ignatzschineriaceae</taxon>
        <taxon>Wohlfahrtiimonas</taxon>
    </lineage>
</organism>
<evidence type="ECO:0000256" key="5">
    <source>
        <dbReference type="ARBA" id="ARBA00023211"/>
    </source>
</evidence>
<keyword evidence="5" id="KW-0464">Manganese</keyword>
<dbReference type="PANTHER" id="PTHR11963">
    <property type="entry name" value="LEUCINE AMINOPEPTIDASE-RELATED"/>
    <property type="match status" value="1"/>
</dbReference>
<dbReference type="CDD" id="cd00433">
    <property type="entry name" value="Peptidase_M17"/>
    <property type="match status" value="1"/>
</dbReference>
<sequence>MIHELLINAPASVKTVPIYLYHQLSDVDLTPFEHNWVHQAASRQPDILPIPDETGALSKVLVRFDAHEEMFSLGSFYTTAPQGIYYIANDDLSDEAIYQLLLGFALGAYQYNEFKASTAPNVQLLFPKTLDRQKLLNEIEAHYITRTLINRPPNHLNPVGLTQYIQTLFDNQPVTVKVIEGDDLLTENFPLIHHVGNGSDAAPRLVEITYGDPMHKSLTLIGKGVTFDSGGLDLKPANGMRLMKKDMGGAAHAIALAQWIIKSKWHIHLRVLLPIVENSVSSTAMRPGDVIKARNGLTVEIDNTDAEGRLILADAISYASEVPTDAIVNFATLTGAARVALGPEVPALFATDDPLANAILEDGQTHDDALWRMPLHTPYNEWIESKYADILNSSTQPYGGSITAALFLTHFLSDNVPFAHIDVMAWNVRNRKGRPMGGEAMGLRATYYGLAHHFGMNV</sequence>
<name>A0AB35BYU4_9GAMM</name>
<protein>
    <submittedName>
        <fullName evidence="7">Leucyl aminopeptidase family protein</fullName>
    </submittedName>
</protein>
<comment type="caution">
    <text evidence="7">The sequence shown here is derived from an EMBL/GenBank/DDBJ whole genome shotgun (WGS) entry which is preliminary data.</text>
</comment>
<evidence type="ECO:0000256" key="3">
    <source>
        <dbReference type="ARBA" id="ARBA00022670"/>
    </source>
</evidence>
<gene>
    <name evidence="7" type="ORF">J7561_00415</name>
</gene>
<evidence type="ECO:0000259" key="6">
    <source>
        <dbReference type="PROSITE" id="PS00631"/>
    </source>
</evidence>
<accession>A0AB35BYU4</accession>
<dbReference type="Gene3D" id="3.40.630.10">
    <property type="entry name" value="Zn peptidases"/>
    <property type="match status" value="1"/>
</dbReference>
<keyword evidence="3" id="KW-0645">Protease</keyword>
<dbReference type="EMBL" id="JAGIBU010000001">
    <property type="protein sequence ID" value="MBS7823665.1"/>
    <property type="molecule type" value="Genomic_DNA"/>
</dbReference>
<dbReference type="Pfam" id="PF21337">
    <property type="entry name" value="Peptidase_M17_N_1"/>
    <property type="match status" value="1"/>
</dbReference>
<dbReference type="InterPro" id="IPR048816">
    <property type="entry name" value="Peptidase_M17_N_1"/>
</dbReference>
<reference evidence="7" key="1">
    <citation type="submission" date="2021-03" db="EMBL/GenBank/DDBJ databases">
        <title>Identification and antibiotic profiling of Wohlfahrtiimonas chitiniclastica, an underestimated human pathogen.</title>
        <authorList>
            <person name="Kopf A."/>
            <person name="Bunk B."/>
            <person name="Coldewey S."/>
            <person name="Gunzer F."/>
            <person name="Riedel T."/>
            <person name="Schroettner P."/>
        </authorList>
    </citation>
    <scope>NUCLEOTIDE SEQUENCE</scope>
    <source>
        <strain evidence="7">DSM 100917</strain>
    </source>
</reference>
<keyword evidence="2 7" id="KW-0031">Aminopeptidase</keyword>
<dbReference type="GO" id="GO:0006508">
    <property type="term" value="P:proteolysis"/>
    <property type="evidence" value="ECO:0007669"/>
    <property type="project" value="UniProtKB-KW"/>
</dbReference>
<evidence type="ECO:0000256" key="4">
    <source>
        <dbReference type="ARBA" id="ARBA00022801"/>
    </source>
</evidence>
<dbReference type="Pfam" id="PF00883">
    <property type="entry name" value="Peptidase_M17"/>
    <property type="match status" value="1"/>
</dbReference>
<dbReference type="GO" id="GO:0030145">
    <property type="term" value="F:manganese ion binding"/>
    <property type="evidence" value="ECO:0007669"/>
    <property type="project" value="InterPro"/>
</dbReference>
<dbReference type="PANTHER" id="PTHR11963:SF20">
    <property type="entry name" value="PEPTIDASE B"/>
    <property type="match status" value="1"/>
</dbReference>
<dbReference type="SUPFAM" id="SSF53187">
    <property type="entry name" value="Zn-dependent exopeptidases"/>
    <property type="match status" value="1"/>
</dbReference>
<proteinExistence type="inferred from homology"/>
<dbReference type="InterPro" id="IPR000819">
    <property type="entry name" value="Peptidase_M17_C"/>
</dbReference>
<dbReference type="PROSITE" id="PS00631">
    <property type="entry name" value="CYTOSOL_AP"/>
    <property type="match status" value="1"/>
</dbReference>
<dbReference type="GO" id="GO:0070006">
    <property type="term" value="F:metalloaminopeptidase activity"/>
    <property type="evidence" value="ECO:0007669"/>
    <property type="project" value="InterPro"/>
</dbReference>
<comment type="similarity">
    <text evidence="1">Belongs to the peptidase M17 family.</text>
</comment>
<evidence type="ECO:0000313" key="8">
    <source>
        <dbReference type="Proteomes" id="UP000680020"/>
    </source>
</evidence>
<dbReference type="AlphaFoldDB" id="A0AB35BYU4"/>
<evidence type="ECO:0000256" key="1">
    <source>
        <dbReference type="ARBA" id="ARBA00009528"/>
    </source>
</evidence>
<dbReference type="InterPro" id="IPR011356">
    <property type="entry name" value="Leucine_aapep/pepB"/>
</dbReference>
<dbReference type="GO" id="GO:0005737">
    <property type="term" value="C:cytoplasm"/>
    <property type="evidence" value="ECO:0007669"/>
    <property type="project" value="InterPro"/>
</dbReference>